<reference evidence="1 3" key="1">
    <citation type="submission" date="2016-04" db="EMBL/GenBank/DDBJ databases">
        <title>Genome analyses suggest a sexual origin of heterokaryosis in a supposedly ancient asexual fungus.</title>
        <authorList>
            <person name="Ropars J."/>
            <person name="Sedzielewska K."/>
            <person name="Noel J."/>
            <person name="Charron P."/>
            <person name="Farinelli L."/>
            <person name="Marton T."/>
            <person name="Kruger M."/>
            <person name="Pelin A."/>
            <person name="Brachmann A."/>
            <person name="Corradi N."/>
        </authorList>
    </citation>
    <scope>NUCLEOTIDE SEQUENCE [LARGE SCALE GENOMIC DNA]</scope>
    <source>
        <strain evidence="1 3">C2</strain>
    </source>
</reference>
<dbReference type="VEuPathDB" id="FungiDB:FUN_004546"/>
<evidence type="ECO:0000313" key="2">
    <source>
        <dbReference type="EMBL" id="PKK64339.1"/>
    </source>
</evidence>
<evidence type="ECO:0000313" key="1">
    <source>
        <dbReference type="EMBL" id="PKK63366.1"/>
    </source>
</evidence>
<name>A0A2N1MP30_9GLOM</name>
<proteinExistence type="predicted"/>
<dbReference type="Proteomes" id="UP000233469">
    <property type="component" value="Unassembled WGS sequence"/>
</dbReference>
<sequence length="104" mass="12615">MALKISMQQLSSELTGITKRELNLWQKEFERKKFLGILTISQMKINPETQKEYIIACDEFYALFRKSYSEYIGIINLAKIIPPYKEYIYYFPSRWIEIKKYQLR</sequence>
<reference evidence="1 3" key="2">
    <citation type="submission" date="2017-10" db="EMBL/GenBank/DDBJ databases">
        <title>Extensive intraspecific genome diversity in a model arbuscular mycorrhizal fungus.</title>
        <authorList>
            <person name="Chen E.C.H."/>
            <person name="Morin E."/>
            <person name="Baudet D."/>
            <person name="Noel J."/>
            <person name="Ndikumana S."/>
            <person name="Charron P."/>
            <person name="St-Onge C."/>
            <person name="Giorgi J."/>
            <person name="Grigoriev I.V."/>
            <person name="Roux C."/>
            <person name="Martin F.M."/>
            <person name="Corradi N."/>
        </authorList>
    </citation>
    <scope>NUCLEOTIDE SEQUENCE [LARGE SCALE GENOMIC DNA]</scope>
    <source>
        <strain evidence="1 3">C2</strain>
    </source>
</reference>
<accession>A0A2N1MP30</accession>
<comment type="caution">
    <text evidence="1">The sequence shown here is derived from an EMBL/GenBank/DDBJ whole genome shotgun (WGS) entry which is preliminary data.</text>
</comment>
<evidence type="ECO:0000313" key="3">
    <source>
        <dbReference type="Proteomes" id="UP000233469"/>
    </source>
</evidence>
<organism evidence="1 3">
    <name type="scientific">Rhizophagus irregularis</name>
    <dbReference type="NCBI Taxonomy" id="588596"/>
    <lineage>
        <taxon>Eukaryota</taxon>
        <taxon>Fungi</taxon>
        <taxon>Fungi incertae sedis</taxon>
        <taxon>Mucoromycota</taxon>
        <taxon>Glomeromycotina</taxon>
        <taxon>Glomeromycetes</taxon>
        <taxon>Glomerales</taxon>
        <taxon>Glomeraceae</taxon>
        <taxon>Rhizophagus</taxon>
    </lineage>
</organism>
<dbReference type="EMBL" id="LLXL01001462">
    <property type="protein sequence ID" value="PKK64339.1"/>
    <property type="molecule type" value="Genomic_DNA"/>
</dbReference>
<dbReference type="EMBL" id="LLXL01001669">
    <property type="protein sequence ID" value="PKK63366.1"/>
    <property type="molecule type" value="Genomic_DNA"/>
</dbReference>
<dbReference type="AlphaFoldDB" id="A0A2N1MP30"/>
<protein>
    <submittedName>
        <fullName evidence="1">Uncharacterized protein</fullName>
    </submittedName>
</protein>
<gene>
    <name evidence="2" type="ORF">RhiirC2_787637</name>
    <name evidence="1" type="ORF">RhiirC2_789017</name>
</gene>